<accession>A0AAP0G6I1</accession>
<keyword evidence="2" id="KW-1185">Reference proteome</keyword>
<evidence type="ECO:0000313" key="2">
    <source>
        <dbReference type="Proteomes" id="UP001418222"/>
    </source>
</evidence>
<organism evidence="1 2">
    <name type="scientific">Platanthera zijinensis</name>
    <dbReference type="NCBI Taxonomy" id="2320716"/>
    <lineage>
        <taxon>Eukaryota</taxon>
        <taxon>Viridiplantae</taxon>
        <taxon>Streptophyta</taxon>
        <taxon>Embryophyta</taxon>
        <taxon>Tracheophyta</taxon>
        <taxon>Spermatophyta</taxon>
        <taxon>Magnoliopsida</taxon>
        <taxon>Liliopsida</taxon>
        <taxon>Asparagales</taxon>
        <taxon>Orchidaceae</taxon>
        <taxon>Orchidoideae</taxon>
        <taxon>Orchideae</taxon>
        <taxon>Orchidinae</taxon>
        <taxon>Platanthera</taxon>
    </lineage>
</organism>
<name>A0AAP0G6I1_9ASPA</name>
<evidence type="ECO:0000313" key="1">
    <source>
        <dbReference type="EMBL" id="KAK8940605.1"/>
    </source>
</evidence>
<gene>
    <name evidence="1" type="ORF">KSP39_PZI010694</name>
</gene>
<dbReference type="Proteomes" id="UP001418222">
    <property type="component" value="Unassembled WGS sequence"/>
</dbReference>
<proteinExistence type="predicted"/>
<protein>
    <submittedName>
        <fullName evidence="1">Uncharacterized protein</fullName>
    </submittedName>
</protein>
<sequence>MASCTGLIARPCRPAHASLASSSSIFISCGGRALASPASLTLGFAGEGMSVRVDPLGWTAAAYLASAYRS</sequence>
<comment type="caution">
    <text evidence="1">The sequence shown here is derived from an EMBL/GenBank/DDBJ whole genome shotgun (WGS) entry which is preliminary data.</text>
</comment>
<reference evidence="1 2" key="1">
    <citation type="journal article" date="2022" name="Nat. Plants">
        <title>Genomes of leafy and leafless Platanthera orchids illuminate the evolution of mycoheterotrophy.</title>
        <authorList>
            <person name="Li M.H."/>
            <person name="Liu K.W."/>
            <person name="Li Z."/>
            <person name="Lu H.C."/>
            <person name="Ye Q.L."/>
            <person name="Zhang D."/>
            <person name="Wang J.Y."/>
            <person name="Li Y.F."/>
            <person name="Zhong Z.M."/>
            <person name="Liu X."/>
            <person name="Yu X."/>
            <person name="Liu D.K."/>
            <person name="Tu X.D."/>
            <person name="Liu B."/>
            <person name="Hao Y."/>
            <person name="Liao X.Y."/>
            <person name="Jiang Y.T."/>
            <person name="Sun W.H."/>
            <person name="Chen J."/>
            <person name="Chen Y.Q."/>
            <person name="Ai Y."/>
            <person name="Zhai J.W."/>
            <person name="Wu S.S."/>
            <person name="Zhou Z."/>
            <person name="Hsiao Y.Y."/>
            <person name="Wu W.L."/>
            <person name="Chen Y.Y."/>
            <person name="Lin Y.F."/>
            <person name="Hsu J.L."/>
            <person name="Li C.Y."/>
            <person name="Wang Z.W."/>
            <person name="Zhao X."/>
            <person name="Zhong W.Y."/>
            <person name="Ma X.K."/>
            <person name="Ma L."/>
            <person name="Huang J."/>
            <person name="Chen G.Z."/>
            <person name="Huang M.Z."/>
            <person name="Huang L."/>
            <person name="Peng D.H."/>
            <person name="Luo Y.B."/>
            <person name="Zou S.Q."/>
            <person name="Chen S.P."/>
            <person name="Lan S."/>
            <person name="Tsai W.C."/>
            <person name="Van de Peer Y."/>
            <person name="Liu Z.J."/>
        </authorList>
    </citation>
    <scope>NUCLEOTIDE SEQUENCE [LARGE SCALE GENOMIC DNA]</scope>
    <source>
        <strain evidence="1">Lor287</strain>
    </source>
</reference>
<dbReference type="EMBL" id="JBBWWQ010000008">
    <property type="protein sequence ID" value="KAK8940605.1"/>
    <property type="molecule type" value="Genomic_DNA"/>
</dbReference>
<dbReference type="AlphaFoldDB" id="A0AAP0G6I1"/>